<feature type="signal peptide" evidence="2">
    <location>
        <begin position="1"/>
        <end position="27"/>
    </location>
</feature>
<protein>
    <recommendedName>
        <fullName evidence="5">Lipoprotein</fullName>
    </recommendedName>
</protein>
<feature type="compositionally biased region" description="Gly residues" evidence="1">
    <location>
        <begin position="34"/>
        <end position="46"/>
    </location>
</feature>
<name>A0ABT3TSQ9_9ACTN</name>
<comment type="caution">
    <text evidence="3">The sequence shown here is derived from an EMBL/GenBank/DDBJ whole genome shotgun (WGS) entry which is preliminary data.</text>
</comment>
<feature type="chain" id="PRO_5045367830" description="Lipoprotein" evidence="2">
    <location>
        <begin position="28"/>
        <end position="205"/>
    </location>
</feature>
<sequence length="205" mass="20211">MRLRRTSTSRRAMTAVALLTALAFSLAGCGGSGGGGGGGDGSGGGKPSASSGAQAAGGAGSRPSASPSASASQPLATVTGNGVTLAVTSARRDQGGFVTVSGTVTNNSGKFWIAADWKGDERELSVNGASLAGASLVDAQGKKKYLVLRDTQGHCLCTKFDGGGVQAGQTTDWYAQFPAPPQGSDKVTFQVGAMPPASIQLTEGG</sequence>
<proteinExistence type="predicted"/>
<dbReference type="EMBL" id="JAPHNL010000084">
    <property type="protein sequence ID" value="MCX3060083.1"/>
    <property type="molecule type" value="Genomic_DNA"/>
</dbReference>
<feature type="region of interest" description="Disordered" evidence="1">
    <location>
        <begin position="34"/>
        <end position="75"/>
    </location>
</feature>
<accession>A0ABT3TSQ9</accession>
<evidence type="ECO:0000313" key="3">
    <source>
        <dbReference type="EMBL" id="MCX3060083.1"/>
    </source>
</evidence>
<evidence type="ECO:0000256" key="1">
    <source>
        <dbReference type="SAM" id="MobiDB-lite"/>
    </source>
</evidence>
<dbReference type="PROSITE" id="PS51257">
    <property type="entry name" value="PROKAR_LIPOPROTEIN"/>
    <property type="match status" value="1"/>
</dbReference>
<dbReference type="Proteomes" id="UP001163064">
    <property type="component" value="Unassembled WGS sequence"/>
</dbReference>
<keyword evidence="2" id="KW-0732">Signal</keyword>
<evidence type="ECO:0000313" key="4">
    <source>
        <dbReference type="Proteomes" id="UP001163064"/>
    </source>
</evidence>
<organism evidence="3 4">
    <name type="scientific">Streptomyces beihaiensis</name>
    <dbReference type="NCBI Taxonomy" id="2984495"/>
    <lineage>
        <taxon>Bacteria</taxon>
        <taxon>Bacillati</taxon>
        <taxon>Actinomycetota</taxon>
        <taxon>Actinomycetes</taxon>
        <taxon>Kitasatosporales</taxon>
        <taxon>Streptomycetaceae</taxon>
        <taxon>Streptomyces</taxon>
    </lineage>
</organism>
<gene>
    <name evidence="3" type="ORF">OFY01_09995</name>
</gene>
<dbReference type="RefSeq" id="WP_266598412.1">
    <property type="nucleotide sequence ID" value="NZ_JAPHNL010000084.1"/>
</dbReference>
<keyword evidence="4" id="KW-1185">Reference proteome</keyword>
<evidence type="ECO:0000256" key="2">
    <source>
        <dbReference type="SAM" id="SignalP"/>
    </source>
</evidence>
<reference evidence="3" key="1">
    <citation type="submission" date="2022-10" db="EMBL/GenBank/DDBJ databases">
        <title>Streptomyces beihaiensis sp. nov., a chitin degrading actinobacterium, isolated from shrimp pond soil.</title>
        <authorList>
            <person name="Xie J."/>
            <person name="Shen N."/>
        </authorList>
    </citation>
    <scope>NUCLEOTIDE SEQUENCE</scope>
    <source>
        <strain evidence="3">GXMU-J5</strain>
    </source>
</reference>
<evidence type="ECO:0008006" key="5">
    <source>
        <dbReference type="Google" id="ProtNLM"/>
    </source>
</evidence>
<feature type="compositionally biased region" description="Low complexity" evidence="1">
    <location>
        <begin position="61"/>
        <end position="72"/>
    </location>
</feature>